<evidence type="ECO:0000313" key="6">
    <source>
        <dbReference type="EMBL" id="MDI6449298.1"/>
    </source>
</evidence>
<dbReference type="RefSeq" id="WP_349244704.1">
    <property type="nucleotide sequence ID" value="NZ_JASCXX010000009.1"/>
</dbReference>
<reference evidence="6" key="1">
    <citation type="submission" date="2023-05" db="EMBL/GenBank/DDBJ databases">
        <title>Anaerotaeda fermentans gen. nov., sp. nov., a novel anaerobic planctomycete of the new family within the order Sedimentisphaerales isolated from Taman Peninsula, Russia.</title>
        <authorList>
            <person name="Khomyakova M.A."/>
            <person name="Merkel A.Y."/>
            <person name="Slobodkin A.I."/>
        </authorList>
    </citation>
    <scope>NUCLEOTIDE SEQUENCE</scope>
    <source>
        <strain evidence="6">M17dextr</strain>
    </source>
</reference>
<dbReference type="Gene3D" id="3.40.720.10">
    <property type="entry name" value="Alkaline Phosphatase, subunit A"/>
    <property type="match status" value="1"/>
</dbReference>
<dbReference type="PANTHER" id="PTHR42693:SF53">
    <property type="entry name" value="ENDO-4-O-SULFATASE"/>
    <property type="match status" value="1"/>
</dbReference>
<dbReference type="InterPro" id="IPR050738">
    <property type="entry name" value="Sulfatase"/>
</dbReference>
<keyword evidence="4" id="KW-0106">Calcium</keyword>
<dbReference type="Gene3D" id="3.30.1120.10">
    <property type="match status" value="1"/>
</dbReference>
<dbReference type="InterPro" id="IPR017850">
    <property type="entry name" value="Alkaline_phosphatase_core_sf"/>
</dbReference>
<dbReference type="SUPFAM" id="SSF53649">
    <property type="entry name" value="Alkaline phosphatase-like"/>
    <property type="match status" value="1"/>
</dbReference>
<comment type="caution">
    <text evidence="6">The sequence shown here is derived from an EMBL/GenBank/DDBJ whole genome shotgun (WGS) entry which is preliminary data.</text>
</comment>
<protein>
    <submittedName>
        <fullName evidence="6">Sulfatase-like hydrolase/transferase</fullName>
    </submittedName>
</protein>
<dbReference type="PROSITE" id="PS00523">
    <property type="entry name" value="SULFATASE_1"/>
    <property type="match status" value="1"/>
</dbReference>
<dbReference type="InterPro" id="IPR000917">
    <property type="entry name" value="Sulfatase_N"/>
</dbReference>
<keyword evidence="7" id="KW-1185">Reference proteome</keyword>
<dbReference type="InterPro" id="IPR006311">
    <property type="entry name" value="TAT_signal"/>
</dbReference>
<organism evidence="6 7">
    <name type="scientific">Anaerobaca lacustris</name>
    <dbReference type="NCBI Taxonomy" id="3044600"/>
    <lineage>
        <taxon>Bacteria</taxon>
        <taxon>Pseudomonadati</taxon>
        <taxon>Planctomycetota</taxon>
        <taxon>Phycisphaerae</taxon>
        <taxon>Sedimentisphaerales</taxon>
        <taxon>Anaerobacaceae</taxon>
        <taxon>Anaerobaca</taxon>
    </lineage>
</organism>
<evidence type="ECO:0000256" key="1">
    <source>
        <dbReference type="ARBA" id="ARBA00008779"/>
    </source>
</evidence>
<dbReference type="Pfam" id="PF00884">
    <property type="entry name" value="Sulfatase"/>
    <property type="match status" value="1"/>
</dbReference>
<evidence type="ECO:0000256" key="4">
    <source>
        <dbReference type="ARBA" id="ARBA00022837"/>
    </source>
</evidence>
<name>A0AAW6U0G0_9BACT</name>
<dbReference type="AlphaFoldDB" id="A0AAW6U0G0"/>
<dbReference type="PANTHER" id="PTHR42693">
    <property type="entry name" value="ARYLSULFATASE FAMILY MEMBER"/>
    <property type="match status" value="1"/>
</dbReference>
<sequence length="514" mass="56428">MTHDSLTRRDFLKATGCLAAMGALVACRGEGDACVAPTVAAVRPNIVIVLADDLGYGDPGCYNAQSKIPTPHMDRLAAEGIRFTDAHSPSAVCTPTRYSLLTGRYCWRSSLKSGVLWGYSEPLIETDRLTLASMLKRHGYRTGCVGKWHLGLGWVTSDGETAKADNVDWNRPVTHGPQSLGFDSSFILPASLDMDPYCWLENGRVVEAPTDHTPASKRRWDGGGGYWRAGPIAPSFDFTNVLPTITSNAVEFVKRQERDSPFFLYVPLTAPHTPWMPTDEFRGTTEVDWYGDFVAQTDASIGRIVKALDDAGFRDETLVIVTSDNGSHWPVAQIERFGHRANGNWRGQKADIHEGGHRVPFVCRWPGRIEPGSRSDQTICLTDLMATFAAIVGDTLPSSAGPDSYNILPAMLAPKLAEPIREAIVHHSLHGTFAIRQGPWKLIDGLGSGGFTAPQKIEPELGEPAGQLYNLDNDPAEQNNLWSQRPEIVTRLAALLERYKQQGHSRPTLSEVRT</sequence>
<dbReference type="GO" id="GO:0046872">
    <property type="term" value="F:metal ion binding"/>
    <property type="evidence" value="ECO:0007669"/>
    <property type="project" value="UniProtKB-KW"/>
</dbReference>
<feature type="domain" description="Sulfatase N-terminal" evidence="5">
    <location>
        <begin position="44"/>
        <end position="392"/>
    </location>
</feature>
<dbReference type="EMBL" id="JASCXX010000009">
    <property type="protein sequence ID" value="MDI6449298.1"/>
    <property type="molecule type" value="Genomic_DNA"/>
</dbReference>
<dbReference type="NCBIfam" id="TIGR01409">
    <property type="entry name" value="TAT_signal_seq"/>
    <property type="match status" value="1"/>
</dbReference>
<gene>
    <name evidence="6" type="ORF">QJ522_09615</name>
</gene>
<keyword evidence="3 6" id="KW-0378">Hydrolase</keyword>
<dbReference type="CDD" id="cd16143">
    <property type="entry name" value="ARS_like"/>
    <property type="match status" value="1"/>
</dbReference>
<dbReference type="PROSITE" id="PS00149">
    <property type="entry name" value="SULFATASE_2"/>
    <property type="match status" value="1"/>
</dbReference>
<dbReference type="PROSITE" id="PS51318">
    <property type="entry name" value="TAT"/>
    <property type="match status" value="1"/>
</dbReference>
<keyword evidence="2" id="KW-0479">Metal-binding</keyword>
<evidence type="ECO:0000313" key="7">
    <source>
        <dbReference type="Proteomes" id="UP001431776"/>
    </source>
</evidence>
<dbReference type="InterPro" id="IPR019546">
    <property type="entry name" value="TAT_signal_bac_arc"/>
</dbReference>
<dbReference type="Proteomes" id="UP001431776">
    <property type="component" value="Unassembled WGS sequence"/>
</dbReference>
<evidence type="ECO:0000259" key="5">
    <source>
        <dbReference type="Pfam" id="PF00884"/>
    </source>
</evidence>
<evidence type="ECO:0000256" key="2">
    <source>
        <dbReference type="ARBA" id="ARBA00022723"/>
    </source>
</evidence>
<evidence type="ECO:0000256" key="3">
    <source>
        <dbReference type="ARBA" id="ARBA00022801"/>
    </source>
</evidence>
<comment type="similarity">
    <text evidence="1">Belongs to the sulfatase family.</text>
</comment>
<dbReference type="GO" id="GO:0004065">
    <property type="term" value="F:arylsulfatase activity"/>
    <property type="evidence" value="ECO:0007669"/>
    <property type="project" value="TreeGrafter"/>
</dbReference>
<proteinExistence type="inferred from homology"/>
<accession>A0AAW6U0G0</accession>
<dbReference type="InterPro" id="IPR024607">
    <property type="entry name" value="Sulfatase_CS"/>
</dbReference>